<gene>
    <name evidence="1" type="ORF">PSYICH_LOCUS9797</name>
</gene>
<dbReference type="EMBL" id="OV651816">
    <property type="protein sequence ID" value="CAH1109984.1"/>
    <property type="molecule type" value="Genomic_DNA"/>
</dbReference>
<accession>A0A9P0GBY6</accession>
<dbReference type="AlphaFoldDB" id="A0A9P0GBY6"/>
<protein>
    <submittedName>
        <fullName evidence="1">Uncharacterized protein</fullName>
    </submittedName>
</protein>
<keyword evidence="2" id="KW-1185">Reference proteome</keyword>
<evidence type="ECO:0000313" key="1">
    <source>
        <dbReference type="EMBL" id="CAH1109984.1"/>
    </source>
</evidence>
<evidence type="ECO:0000313" key="2">
    <source>
        <dbReference type="Proteomes" id="UP001153636"/>
    </source>
</evidence>
<proteinExistence type="predicted"/>
<reference evidence="1" key="1">
    <citation type="submission" date="2022-01" db="EMBL/GenBank/DDBJ databases">
        <authorList>
            <person name="King R."/>
        </authorList>
    </citation>
    <scope>NUCLEOTIDE SEQUENCE</scope>
</reference>
<dbReference type="OrthoDB" id="6782940at2759"/>
<sequence length="233" mass="25416">MPSGPEKAFSNCVITCTIIGTTGNSEKLLRNRYSMVFGAAKLYSGIRITQGCTRWLCGGCAGSELGRNGSVHENHSKIVTHGFLGMPNSILALELPGGTQRRLCGGIRGGHSGGEIHSPWEALQTRYSGVFGDAEFNSSIRFPRGWLCGVAIELAQTYRAKMYAEVTNSKKVDLARIIPTANALTEHIKRIYFQIQAWYDSQGQDEALESLEWGWALVDGELSPVTMTQETGP</sequence>
<organism evidence="1 2">
    <name type="scientific">Psylliodes chrysocephalus</name>
    <dbReference type="NCBI Taxonomy" id="3402493"/>
    <lineage>
        <taxon>Eukaryota</taxon>
        <taxon>Metazoa</taxon>
        <taxon>Ecdysozoa</taxon>
        <taxon>Arthropoda</taxon>
        <taxon>Hexapoda</taxon>
        <taxon>Insecta</taxon>
        <taxon>Pterygota</taxon>
        <taxon>Neoptera</taxon>
        <taxon>Endopterygota</taxon>
        <taxon>Coleoptera</taxon>
        <taxon>Polyphaga</taxon>
        <taxon>Cucujiformia</taxon>
        <taxon>Chrysomeloidea</taxon>
        <taxon>Chrysomelidae</taxon>
        <taxon>Galerucinae</taxon>
        <taxon>Alticini</taxon>
        <taxon>Psylliodes</taxon>
    </lineage>
</organism>
<name>A0A9P0GBY6_9CUCU</name>
<dbReference type="Proteomes" id="UP001153636">
    <property type="component" value="Chromosome 4"/>
</dbReference>